<dbReference type="PANTHER" id="PTHR24220">
    <property type="entry name" value="IMPORT ATP-BINDING PROTEIN"/>
    <property type="match status" value="1"/>
</dbReference>
<evidence type="ECO:0000256" key="5">
    <source>
        <dbReference type="ARBA" id="ARBA00022840"/>
    </source>
</evidence>
<proteinExistence type="inferred from homology"/>
<dbReference type="InterPro" id="IPR003593">
    <property type="entry name" value="AAA+_ATPase"/>
</dbReference>
<dbReference type="Gene3D" id="3.40.50.300">
    <property type="entry name" value="P-loop containing nucleotide triphosphate hydrolases"/>
    <property type="match status" value="1"/>
</dbReference>
<accession>A0A929RXK7</accession>
<organism evidence="7 8">
    <name type="scientific">Alloprevotella tannerae</name>
    <dbReference type="NCBI Taxonomy" id="76122"/>
    <lineage>
        <taxon>Bacteria</taxon>
        <taxon>Pseudomonadati</taxon>
        <taxon>Bacteroidota</taxon>
        <taxon>Bacteroidia</taxon>
        <taxon>Bacteroidales</taxon>
        <taxon>Prevotellaceae</taxon>
        <taxon>Alloprevotella</taxon>
    </lineage>
</organism>
<dbReference type="PANTHER" id="PTHR24220:SF470">
    <property type="entry name" value="CELL DIVISION ATP-BINDING PROTEIN FTSE"/>
    <property type="match status" value="1"/>
</dbReference>
<name>A0A929RXK7_9BACT</name>
<evidence type="ECO:0000256" key="1">
    <source>
        <dbReference type="ARBA" id="ARBA00002579"/>
    </source>
</evidence>
<dbReference type="InterPro" id="IPR027417">
    <property type="entry name" value="P-loop_NTPase"/>
</dbReference>
<dbReference type="SMART" id="SM00382">
    <property type="entry name" value="AAA"/>
    <property type="match status" value="1"/>
</dbReference>
<protein>
    <recommendedName>
        <fullName evidence="3">Cell division ATP-binding protein FtsE</fullName>
    </recommendedName>
</protein>
<comment type="similarity">
    <text evidence="2">Belongs to the ABC transporter superfamily.</text>
</comment>
<dbReference type="GO" id="GO:0005524">
    <property type="term" value="F:ATP binding"/>
    <property type="evidence" value="ECO:0007669"/>
    <property type="project" value="UniProtKB-KW"/>
</dbReference>
<dbReference type="RefSeq" id="WP_303764753.1">
    <property type="nucleotide sequence ID" value="NZ_JABZGR010000049.1"/>
</dbReference>
<keyword evidence="5 7" id="KW-0067">ATP-binding</keyword>
<comment type="caution">
    <text evidence="7">The sequence shown here is derived from an EMBL/GenBank/DDBJ whole genome shotgun (WGS) entry which is preliminary data.</text>
</comment>
<keyword evidence="4" id="KW-0547">Nucleotide-binding</keyword>
<dbReference type="PROSITE" id="PS50893">
    <property type="entry name" value="ABC_TRANSPORTER_2"/>
    <property type="match status" value="1"/>
</dbReference>
<dbReference type="InterPro" id="IPR015854">
    <property type="entry name" value="ABC_transpr_LolD-like"/>
</dbReference>
<dbReference type="SUPFAM" id="SSF52540">
    <property type="entry name" value="P-loop containing nucleoside triphosphate hydrolases"/>
    <property type="match status" value="1"/>
</dbReference>
<reference evidence="7" key="1">
    <citation type="submission" date="2020-04" db="EMBL/GenBank/DDBJ databases">
        <title>Deep metagenomics examines the oral microbiome during advanced dental caries in children, revealing novel taxa and co-occurrences with host molecules.</title>
        <authorList>
            <person name="Baker J.L."/>
            <person name="Morton J.T."/>
            <person name="Dinis M."/>
            <person name="Alvarez R."/>
            <person name="Tran N.C."/>
            <person name="Knight R."/>
            <person name="Edlund A."/>
        </authorList>
    </citation>
    <scope>NUCLEOTIDE SEQUENCE</scope>
    <source>
        <strain evidence="7">JCVI_34_bin.1</strain>
    </source>
</reference>
<evidence type="ECO:0000256" key="4">
    <source>
        <dbReference type="ARBA" id="ARBA00022741"/>
    </source>
</evidence>
<dbReference type="PROSITE" id="PS00211">
    <property type="entry name" value="ABC_TRANSPORTER_1"/>
    <property type="match status" value="1"/>
</dbReference>
<dbReference type="Proteomes" id="UP000704068">
    <property type="component" value="Unassembled WGS sequence"/>
</dbReference>
<dbReference type="GO" id="GO:0022857">
    <property type="term" value="F:transmembrane transporter activity"/>
    <property type="evidence" value="ECO:0007669"/>
    <property type="project" value="TreeGrafter"/>
</dbReference>
<evidence type="ECO:0000313" key="8">
    <source>
        <dbReference type="Proteomes" id="UP000704068"/>
    </source>
</evidence>
<evidence type="ECO:0000313" key="7">
    <source>
        <dbReference type="EMBL" id="MBF0971193.1"/>
    </source>
</evidence>
<evidence type="ECO:0000256" key="2">
    <source>
        <dbReference type="ARBA" id="ARBA00005417"/>
    </source>
</evidence>
<comment type="function">
    <text evidence="1">Part of the ABC transporter FtsEX involved in cellular division. Important for assembly or stability of the septal ring.</text>
</comment>
<gene>
    <name evidence="7" type="ORF">HXK21_09230</name>
</gene>
<dbReference type="Pfam" id="PF00005">
    <property type="entry name" value="ABC_tran"/>
    <property type="match status" value="1"/>
</dbReference>
<dbReference type="InterPro" id="IPR003439">
    <property type="entry name" value="ABC_transporter-like_ATP-bd"/>
</dbReference>
<evidence type="ECO:0000256" key="3">
    <source>
        <dbReference type="ARBA" id="ARBA00020019"/>
    </source>
</evidence>
<dbReference type="InterPro" id="IPR017871">
    <property type="entry name" value="ABC_transporter-like_CS"/>
</dbReference>
<dbReference type="GO" id="GO:0016887">
    <property type="term" value="F:ATP hydrolysis activity"/>
    <property type="evidence" value="ECO:0007669"/>
    <property type="project" value="InterPro"/>
</dbReference>
<dbReference type="EMBL" id="JABZGR010000049">
    <property type="protein sequence ID" value="MBF0971193.1"/>
    <property type="molecule type" value="Genomic_DNA"/>
</dbReference>
<dbReference type="GO" id="GO:0005886">
    <property type="term" value="C:plasma membrane"/>
    <property type="evidence" value="ECO:0007669"/>
    <property type="project" value="UniProtKB-ARBA"/>
</dbReference>
<sequence>MEDLQSTHIEECSMIKPLIELENVSIFLDDKEILKEVNFKANTGDFIYIIGKVGSGKSSLLKTLYGELPITEGSISVLEQDLCKLKSKHLPALRQRLGIIFQDFRLLAQHTVHDNLDVVLCSTGKKKKADREQRIGEVLALVGLTEKVNNFPHELSGGEQQRISIARALLNHPKIILADEPTGNLDRQAGDRIIELLRSVSDQGTAVIMVTHNLTALQRYPGVVYRCENNRLSKVNNDNNTLRTSNKEKQ</sequence>
<dbReference type="AlphaFoldDB" id="A0A929RXK7"/>
<feature type="domain" description="ABC transporter" evidence="6">
    <location>
        <begin position="19"/>
        <end position="250"/>
    </location>
</feature>
<dbReference type="FunFam" id="3.40.50.300:FF:000056">
    <property type="entry name" value="Cell division ATP-binding protein FtsE"/>
    <property type="match status" value="1"/>
</dbReference>
<evidence type="ECO:0000259" key="6">
    <source>
        <dbReference type="PROSITE" id="PS50893"/>
    </source>
</evidence>